<dbReference type="InterPro" id="IPR036637">
    <property type="entry name" value="Phosphohistidine_dom_sf"/>
</dbReference>
<comment type="caution">
    <text evidence="2">The sequence shown here is derived from an EMBL/GenBank/DDBJ whole genome shotgun (WGS) entry which is preliminary data.</text>
</comment>
<dbReference type="RefSeq" id="WP_237818288.1">
    <property type="nucleotide sequence ID" value="NZ_JAKLTQ010000002.1"/>
</dbReference>
<name>A0ABS9L3G0_9MICC</name>
<dbReference type="SUPFAM" id="SSF52009">
    <property type="entry name" value="Phosphohistidine domain"/>
    <property type="match status" value="1"/>
</dbReference>
<evidence type="ECO:0000313" key="3">
    <source>
        <dbReference type="Proteomes" id="UP001165368"/>
    </source>
</evidence>
<dbReference type="PANTHER" id="PTHR43615:SF1">
    <property type="entry name" value="PPDK_N DOMAIN-CONTAINING PROTEIN"/>
    <property type="match status" value="1"/>
</dbReference>
<dbReference type="EMBL" id="JAKLTQ010000002">
    <property type="protein sequence ID" value="MCG2621182.1"/>
    <property type="molecule type" value="Genomic_DNA"/>
</dbReference>
<gene>
    <name evidence="2" type="ORF">LVY72_04555</name>
</gene>
<keyword evidence="3" id="KW-1185">Reference proteome</keyword>
<protein>
    <submittedName>
        <fullName evidence="2">PEP-utilizing enzyme</fullName>
    </submittedName>
</protein>
<dbReference type="NCBIfam" id="NF006153">
    <property type="entry name" value="PRK08296.1-5"/>
    <property type="match status" value="1"/>
</dbReference>
<evidence type="ECO:0000259" key="1">
    <source>
        <dbReference type="Pfam" id="PF00391"/>
    </source>
</evidence>
<dbReference type="InterPro" id="IPR008279">
    <property type="entry name" value="PEP-util_enz_mobile_dom"/>
</dbReference>
<dbReference type="Pfam" id="PF00391">
    <property type="entry name" value="PEP-utilizers"/>
    <property type="match status" value="1"/>
</dbReference>
<dbReference type="Gene3D" id="3.50.30.10">
    <property type="entry name" value="Phosphohistidine domain"/>
    <property type="match status" value="1"/>
</dbReference>
<dbReference type="Proteomes" id="UP001165368">
    <property type="component" value="Unassembled WGS sequence"/>
</dbReference>
<reference evidence="2" key="1">
    <citation type="submission" date="2022-01" db="EMBL/GenBank/DDBJ databases">
        <authorList>
            <person name="Jo J.-H."/>
            <person name="Im W.-T."/>
        </authorList>
    </citation>
    <scope>NUCLEOTIDE SEQUENCE</scope>
    <source>
        <strain evidence="2">I2-34</strain>
    </source>
</reference>
<dbReference type="PANTHER" id="PTHR43615">
    <property type="entry name" value="PHOSPHOENOLPYRUVATE SYNTHASE-RELATED"/>
    <property type="match status" value="1"/>
</dbReference>
<dbReference type="InterPro" id="IPR051549">
    <property type="entry name" value="PEP_Utilizing_Enz"/>
</dbReference>
<proteinExistence type="predicted"/>
<evidence type="ECO:0000313" key="2">
    <source>
        <dbReference type="EMBL" id="MCG2621182.1"/>
    </source>
</evidence>
<dbReference type="NCBIfam" id="NF006150">
    <property type="entry name" value="PRK08296.1-2"/>
    <property type="match status" value="1"/>
</dbReference>
<accession>A0ABS9L3G0</accession>
<organism evidence="2 3">
    <name type="scientific">Arthrobacter hankyongi</name>
    <dbReference type="NCBI Taxonomy" id="2904801"/>
    <lineage>
        <taxon>Bacteria</taxon>
        <taxon>Bacillati</taxon>
        <taxon>Actinomycetota</taxon>
        <taxon>Actinomycetes</taxon>
        <taxon>Micrococcales</taxon>
        <taxon>Micrococcaceae</taxon>
        <taxon>Arthrobacter</taxon>
    </lineage>
</organism>
<feature type="domain" description="PEP-utilising enzyme mobile" evidence="1">
    <location>
        <begin position="530"/>
        <end position="600"/>
    </location>
</feature>
<sequence>MSQDISRFPFFHEAEAPQGAEGWETMYPYYLVPSEETRKHEDAQFWFADTMHWSRGCHPFDSIGAEAVYYGAGAFSTRIFALPVSLGLDVRVVNGYVYIAPLAVTDPERIQERVGVFQQRAGYYYANWDELYGKWKTKMDGAVESLRSITFPKLDEYDPDEVVDEARGRSSSVAVIENYHRLIDEFFAIWQYHFEFLNLGYGGYITFFQFCKQAFPLITEQSISRMVAGVDVLAFRPDDELRKLAARANELGLAGELAAGEPFAVLRGRLQESGNGRAWLQDFEAARHPWFNYFTEYGFTHDQETWNSDLSVPLQGIARYAAKLAAGEDISRPIERLREERDEIVDEYRALLTEDEARQFDELLGLARKVFPYIEEHNIYVEHWSHNVFWEKTRELAAFLVDAGFLAEADDMFYLNRFELDTVLADVVQAWAIGVPARGKQRWQAEIERRKPIVAALQAASAPPAYGIPPQQVTDPFAVMNYGVTTERVNDWLGASGSAGNSFNGIPGSLGVVEGPVRVLRSEKDLPLLQPGEILVAPITAPSWAAAFAVATGVITDIGGMMCHAAIVCREYGIPAVVGTGFATARLKTGQRVRIDGKAGTVVVLDADDAGDTDLDDAAVAAR</sequence>